<dbReference type="CDD" id="cd06170">
    <property type="entry name" value="LuxR_C_like"/>
    <property type="match status" value="1"/>
</dbReference>
<feature type="transmembrane region" description="Helical" evidence="4">
    <location>
        <begin position="105"/>
        <end position="122"/>
    </location>
</feature>
<accession>A0A644WW74</accession>
<dbReference type="GO" id="GO:0003677">
    <property type="term" value="F:DNA binding"/>
    <property type="evidence" value="ECO:0007669"/>
    <property type="project" value="UniProtKB-KW"/>
</dbReference>
<dbReference type="SMART" id="SM00421">
    <property type="entry name" value="HTH_LUXR"/>
    <property type="match status" value="1"/>
</dbReference>
<feature type="transmembrane region" description="Helical" evidence="4">
    <location>
        <begin position="166"/>
        <end position="186"/>
    </location>
</feature>
<keyword evidence="3" id="KW-0804">Transcription</keyword>
<dbReference type="PRINTS" id="PR00038">
    <property type="entry name" value="HTHLUXR"/>
</dbReference>
<proteinExistence type="predicted"/>
<keyword evidence="4" id="KW-1133">Transmembrane helix</keyword>
<evidence type="ECO:0000313" key="6">
    <source>
        <dbReference type="EMBL" id="MPM06294.1"/>
    </source>
</evidence>
<dbReference type="PANTHER" id="PTHR44688:SF16">
    <property type="entry name" value="DNA-BINDING TRANSCRIPTIONAL ACTIVATOR DEVR_DOSR"/>
    <property type="match status" value="1"/>
</dbReference>
<dbReference type="InterPro" id="IPR000792">
    <property type="entry name" value="Tscrpt_reg_LuxR_C"/>
</dbReference>
<gene>
    <name evidence="6" type="ORF">SDC9_52593</name>
</gene>
<keyword evidence="2" id="KW-0238">DNA-binding</keyword>
<organism evidence="6">
    <name type="scientific">bioreactor metagenome</name>
    <dbReference type="NCBI Taxonomy" id="1076179"/>
    <lineage>
        <taxon>unclassified sequences</taxon>
        <taxon>metagenomes</taxon>
        <taxon>ecological metagenomes</taxon>
    </lineage>
</organism>
<evidence type="ECO:0000256" key="4">
    <source>
        <dbReference type="SAM" id="Phobius"/>
    </source>
</evidence>
<dbReference type="PROSITE" id="PS50043">
    <property type="entry name" value="HTH_LUXR_2"/>
    <property type="match status" value="1"/>
</dbReference>
<dbReference type="Gene3D" id="1.10.10.10">
    <property type="entry name" value="Winged helix-like DNA-binding domain superfamily/Winged helix DNA-binding domain"/>
    <property type="match status" value="1"/>
</dbReference>
<keyword evidence="4" id="KW-0472">Membrane</keyword>
<dbReference type="EMBL" id="VSSQ01001216">
    <property type="protein sequence ID" value="MPM06294.1"/>
    <property type="molecule type" value="Genomic_DNA"/>
</dbReference>
<dbReference type="SUPFAM" id="SSF46894">
    <property type="entry name" value="C-terminal effector domain of the bipartite response regulators"/>
    <property type="match status" value="1"/>
</dbReference>
<dbReference type="InterPro" id="IPR036388">
    <property type="entry name" value="WH-like_DNA-bd_sf"/>
</dbReference>
<feature type="transmembrane region" description="Helical" evidence="4">
    <location>
        <begin position="134"/>
        <end position="154"/>
    </location>
</feature>
<name>A0A644WW74_9ZZZZ</name>
<feature type="domain" description="HTH luxR-type" evidence="5">
    <location>
        <begin position="230"/>
        <end position="295"/>
    </location>
</feature>
<dbReference type="PANTHER" id="PTHR44688">
    <property type="entry name" value="DNA-BINDING TRANSCRIPTIONAL ACTIVATOR DEVR_DOSR"/>
    <property type="match status" value="1"/>
</dbReference>
<reference evidence="6" key="1">
    <citation type="submission" date="2019-08" db="EMBL/GenBank/DDBJ databases">
        <authorList>
            <person name="Kucharzyk K."/>
            <person name="Murdoch R.W."/>
            <person name="Higgins S."/>
            <person name="Loffler F."/>
        </authorList>
    </citation>
    <scope>NUCLEOTIDE SEQUENCE</scope>
</reference>
<dbReference type="Pfam" id="PF00196">
    <property type="entry name" value="GerE"/>
    <property type="match status" value="1"/>
</dbReference>
<evidence type="ECO:0000256" key="3">
    <source>
        <dbReference type="ARBA" id="ARBA00023163"/>
    </source>
</evidence>
<dbReference type="InterPro" id="IPR016032">
    <property type="entry name" value="Sig_transdc_resp-reg_C-effctor"/>
</dbReference>
<protein>
    <recommendedName>
        <fullName evidence="5">HTH luxR-type domain-containing protein</fullName>
    </recommendedName>
</protein>
<dbReference type="GO" id="GO:0006355">
    <property type="term" value="P:regulation of DNA-templated transcription"/>
    <property type="evidence" value="ECO:0007669"/>
    <property type="project" value="InterPro"/>
</dbReference>
<evidence type="ECO:0000259" key="5">
    <source>
        <dbReference type="PROSITE" id="PS50043"/>
    </source>
</evidence>
<comment type="caution">
    <text evidence="6">The sequence shown here is derived from an EMBL/GenBank/DDBJ whole genome shotgun (WGS) entry which is preliminary data.</text>
</comment>
<dbReference type="AlphaFoldDB" id="A0A644WW74"/>
<evidence type="ECO:0000256" key="1">
    <source>
        <dbReference type="ARBA" id="ARBA00023015"/>
    </source>
</evidence>
<feature type="transmembrane region" description="Helical" evidence="4">
    <location>
        <begin position="69"/>
        <end position="93"/>
    </location>
</feature>
<feature type="transmembrane region" description="Helical" evidence="4">
    <location>
        <begin position="6"/>
        <end position="25"/>
    </location>
</feature>
<evidence type="ECO:0000256" key="2">
    <source>
        <dbReference type="ARBA" id="ARBA00023125"/>
    </source>
</evidence>
<sequence>MSGILLLVYMLAFALGCMTLALAIVYRLANKQRWATYFIICHASLLGCMMLMALQLLSRIYLSGLVFDVITYSIAFIVIADLTFLIVFIPYFTTWVIAHPWRQPYKGLFYVLALVYLVLGISRELWQKLIIDQLMLMLFVFVIAFCLSVTLKNINSIANKTARTSAISIIIVSAAMVPAILLALLFPSLKPLLFGIYFLALSITIMTFLFMEFVRLGRSTVVKNKELVLEDLEEYHITEREFAVIRLISQGLTNKEIASQLGISANTVNNHVANIYGKTQVRSRIDLLNLLKQSW</sequence>
<keyword evidence="4" id="KW-0812">Transmembrane</keyword>
<keyword evidence="1" id="KW-0805">Transcription regulation</keyword>
<feature type="transmembrane region" description="Helical" evidence="4">
    <location>
        <begin position="192"/>
        <end position="214"/>
    </location>
</feature>
<feature type="transmembrane region" description="Helical" evidence="4">
    <location>
        <begin position="37"/>
        <end position="57"/>
    </location>
</feature>
<dbReference type="PROSITE" id="PS00622">
    <property type="entry name" value="HTH_LUXR_1"/>
    <property type="match status" value="1"/>
</dbReference>